<feature type="region of interest" description="Disordered" evidence="1">
    <location>
        <begin position="220"/>
        <end position="240"/>
    </location>
</feature>
<organism evidence="2 3">
    <name type="scientific">Glossina palpalis gambiensis</name>
    <dbReference type="NCBI Taxonomy" id="67801"/>
    <lineage>
        <taxon>Eukaryota</taxon>
        <taxon>Metazoa</taxon>
        <taxon>Ecdysozoa</taxon>
        <taxon>Arthropoda</taxon>
        <taxon>Hexapoda</taxon>
        <taxon>Insecta</taxon>
        <taxon>Pterygota</taxon>
        <taxon>Neoptera</taxon>
        <taxon>Endopterygota</taxon>
        <taxon>Diptera</taxon>
        <taxon>Brachycera</taxon>
        <taxon>Muscomorpha</taxon>
        <taxon>Hippoboscoidea</taxon>
        <taxon>Glossinidae</taxon>
        <taxon>Glossina</taxon>
    </lineage>
</organism>
<dbReference type="EMBL" id="JXJN01013017">
    <property type="status" value="NOT_ANNOTATED_CDS"/>
    <property type="molecule type" value="Genomic_DNA"/>
</dbReference>
<dbReference type="Proteomes" id="UP000092460">
    <property type="component" value="Unassembled WGS sequence"/>
</dbReference>
<sequence>MKLKFYGKKGKALPNSQTKTFLPIILRKINGGMSQAVSPLCYRENKLGFKAPNITGGGVTMISRNFSPKRSDLTTLHNSALKYSDHRSKVVRQLLCPAKIIPLRPTHPSIALTPSTHDDVKCARINFPDATSSCSCSCFITFSQVSKVLIRGDASNNSKCFQILCNYRDFIYVQGQQNKVSPKLDFEEEDDETSNSTVLVIPGDGTKAKGDGKYNVKVEADEKETTTNKDGDKSGPKIHGVRVTVDTGDRTKESKESVEITDLSKHKKRVGIHTDITFEITAGDDDNDNKTSLEQDIDKEDANVPIFKGRDGSRHKSRKPYDPKSQWNPNFSTEHRVYDVPDQGRDGYSGYFPEYYPHNVPVYVGTSDERSGADSIYRQNDGWNSYIPRYWTTERTYAYRSNDVSNYHDWKPCYCATSSNEYRRRRHSHRHGTHNRPDFVVNPTSSIIKILDGKLERPFSKE</sequence>
<protein>
    <submittedName>
        <fullName evidence="2">Uncharacterized protein</fullName>
    </submittedName>
</protein>
<reference evidence="3" key="1">
    <citation type="submission" date="2015-01" db="EMBL/GenBank/DDBJ databases">
        <authorList>
            <person name="Aksoy S."/>
            <person name="Warren W."/>
            <person name="Wilson R.K."/>
        </authorList>
    </citation>
    <scope>NUCLEOTIDE SEQUENCE [LARGE SCALE GENOMIC DNA]</scope>
    <source>
        <strain evidence="3">IAEA</strain>
    </source>
</reference>
<feature type="region of interest" description="Disordered" evidence="1">
    <location>
        <begin position="305"/>
        <end position="340"/>
    </location>
</feature>
<accession>A0A1B0BEU4</accession>
<proteinExistence type="predicted"/>
<dbReference type="EnsemblMetazoa" id="GPPI027756-RA">
    <property type="protein sequence ID" value="GPPI027756-PA"/>
    <property type="gene ID" value="GPPI027756"/>
</dbReference>
<evidence type="ECO:0000313" key="2">
    <source>
        <dbReference type="EnsemblMetazoa" id="GPPI027756-PA"/>
    </source>
</evidence>
<evidence type="ECO:0000256" key="1">
    <source>
        <dbReference type="SAM" id="MobiDB-lite"/>
    </source>
</evidence>
<name>A0A1B0BEU4_9MUSC</name>
<dbReference type="AlphaFoldDB" id="A0A1B0BEU4"/>
<feature type="compositionally biased region" description="Basic and acidic residues" evidence="1">
    <location>
        <begin position="220"/>
        <end position="235"/>
    </location>
</feature>
<evidence type="ECO:0000313" key="3">
    <source>
        <dbReference type="Proteomes" id="UP000092460"/>
    </source>
</evidence>
<keyword evidence="3" id="KW-1185">Reference proteome</keyword>
<feature type="compositionally biased region" description="Basic and acidic residues" evidence="1">
    <location>
        <begin position="308"/>
        <end position="322"/>
    </location>
</feature>
<dbReference type="VEuPathDB" id="VectorBase:GPPI027756"/>
<reference evidence="2" key="2">
    <citation type="submission" date="2020-05" db="UniProtKB">
        <authorList>
            <consortium name="EnsemblMetazoa"/>
        </authorList>
    </citation>
    <scope>IDENTIFICATION</scope>
    <source>
        <strain evidence="2">IAEA</strain>
    </source>
</reference>